<proteinExistence type="inferred from homology"/>
<dbReference type="GO" id="GO:0006086">
    <property type="term" value="P:pyruvate decarboxylation to acetyl-CoA"/>
    <property type="evidence" value="ECO:0007669"/>
    <property type="project" value="InterPro"/>
</dbReference>
<dbReference type="InterPro" id="IPR003016">
    <property type="entry name" value="2-oxoA_DH_lipoyl-BS"/>
</dbReference>
<feature type="compositionally biased region" description="Low complexity" evidence="5">
    <location>
        <begin position="176"/>
        <end position="186"/>
    </location>
</feature>
<dbReference type="SUPFAM" id="SSF51230">
    <property type="entry name" value="Single hybrid motif"/>
    <property type="match status" value="1"/>
</dbReference>
<dbReference type="OrthoDB" id="537444at2759"/>
<feature type="region of interest" description="Disordered" evidence="5">
    <location>
        <begin position="176"/>
        <end position="216"/>
    </location>
</feature>
<dbReference type="InterPro" id="IPR004167">
    <property type="entry name" value="PSBD"/>
</dbReference>
<dbReference type="PROSITE" id="PS50968">
    <property type="entry name" value="BIOTINYL_LIPOYL"/>
    <property type="match status" value="1"/>
</dbReference>
<dbReference type="GO" id="GO:0005739">
    <property type="term" value="C:mitochondrion"/>
    <property type="evidence" value="ECO:0007669"/>
    <property type="project" value="TreeGrafter"/>
</dbReference>
<reference evidence="8 9" key="1">
    <citation type="submission" date="2019-07" db="EMBL/GenBank/DDBJ databases">
        <title>Draft genome assembly of a fouling barnacle, Amphibalanus amphitrite (Darwin, 1854): The first reference genome for Thecostraca.</title>
        <authorList>
            <person name="Kim W."/>
        </authorList>
    </citation>
    <scope>NUCLEOTIDE SEQUENCE [LARGE SCALE GENOMIC DNA]</scope>
    <source>
        <strain evidence="8">SNU_AA5</strain>
        <tissue evidence="8">Soma without cirri and trophi</tissue>
    </source>
</reference>
<dbReference type="GO" id="GO:0016746">
    <property type="term" value="F:acyltransferase activity"/>
    <property type="evidence" value="ECO:0007669"/>
    <property type="project" value="UniProtKB-KW"/>
</dbReference>
<keyword evidence="9" id="KW-1185">Reference proteome</keyword>
<dbReference type="Gene3D" id="3.30.559.10">
    <property type="entry name" value="Chloramphenicol acetyltransferase-like domain"/>
    <property type="match status" value="1"/>
</dbReference>
<keyword evidence="2 4" id="KW-0450">Lipoyl</keyword>
<dbReference type="SUPFAM" id="SSF52777">
    <property type="entry name" value="CoA-dependent acyltransferases"/>
    <property type="match status" value="1"/>
</dbReference>
<dbReference type="EC" id="2.3.1.-" evidence="4"/>
<comment type="similarity">
    <text evidence="1 4">Belongs to the 2-oxoacid dehydrogenase family.</text>
</comment>
<dbReference type="PROSITE" id="PS00189">
    <property type="entry name" value="LIPOYL"/>
    <property type="match status" value="1"/>
</dbReference>
<dbReference type="InterPro" id="IPR023213">
    <property type="entry name" value="CAT-like_dom_sf"/>
</dbReference>
<keyword evidence="4" id="KW-0808">Transferase</keyword>
<comment type="cofactor">
    <cofactor evidence="4">
        <name>(R)-lipoate</name>
        <dbReference type="ChEBI" id="CHEBI:83088"/>
    </cofactor>
</comment>
<dbReference type="InterPro" id="IPR000089">
    <property type="entry name" value="Biotin_lipoyl"/>
</dbReference>
<sequence length="523" mass="54699">MCNTRSGSDHVARSRRGDLEASVLGLGFPPLTGGPFRFVDRIGPAQLVKDMERFAVVSGVGFEPCLTVHYQAASGTKFCSAGPLAGIPIKMPSLSPTMSEGTIVKWLKQEGDTVEPGDIICDIQTDKAVVSFEVEEEGILAKILLKEDSKDVPVGRMIAVMVDPGEDWKAVEVPAEAEAPPAAAAAAPPPPPTPAAAAPEPAAKKEFSGLRHAGAAPTTVGPAVRTLLELYDIDAANVTATGRHGLLKSDVLAYITQHKLSPQPPTPVPAPGSVSRPAAPSSAPSAGPAGDAAYIDIPLSSMRKTIAKRLTQSKTEIPHAYMQSEARIDRLLALRKELKAEGVQASLNDYIIKAVALCLRLQPQLNCVWSGDQLQRPDSVDISVAVATDAGLITPIVVDAAGSSVAAISGQVQDLAARARLGKLKPHEFMGGSFTISNLGMFGVGEFSAIINPPQCGILAVGGGRSQLAADGGSETWLTSTLSYDARAVSEPEAAAFMETLAHLLTNPDLLVTDARRELQQLG</sequence>
<evidence type="ECO:0000256" key="3">
    <source>
        <dbReference type="ARBA" id="ARBA00022946"/>
    </source>
</evidence>
<evidence type="ECO:0000256" key="2">
    <source>
        <dbReference type="ARBA" id="ARBA00022823"/>
    </source>
</evidence>
<dbReference type="InterPro" id="IPR045257">
    <property type="entry name" value="E2/Pdx1"/>
</dbReference>
<dbReference type="SUPFAM" id="SSF47005">
    <property type="entry name" value="Peripheral subunit-binding domain of 2-oxo acid dehydrogenase complex"/>
    <property type="match status" value="1"/>
</dbReference>
<evidence type="ECO:0000256" key="1">
    <source>
        <dbReference type="ARBA" id="ARBA00007317"/>
    </source>
</evidence>
<dbReference type="PROSITE" id="PS51826">
    <property type="entry name" value="PSBD"/>
    <property type="match status" value="1"/>
</dbReference>
<evidence type="ECO:0000256" key="4">
    <source>
        <dbReference type="RuleBase" id="RU003423"/>
    </source>
</evidence>
<dbReference type="InterPro" id="IPR011053">
    <property type="entry name" value="Single_hybrid_motif"/>
</dbReference>
<comment type="caution">
    <text evidence="8">The sequence shown here is derived from an EMBL/GenBank/DDBJ whole genome shotgun (WGS) entry which is preliminary data.</text>
</comment>
<dbReference type="Proteomes" id="UP000440578">
    <property type="component" value="Unassembled WGS sequence"/>
</dbReference>
<feature type="region of interest" description="Disordered" evidence="5">
    <location>
        <begin position="260"/>
        <end position="289"/>
    </location>
</feature>
<gene>
    <name evidence="8" type="primary">Pdhx_0</name>
    <name evidence="8" type="ORF">FJT64_011694</name>
</gene>
<name>A0A6A4VL22_AMPAM</name>
<dbReference type="Gene3D" id="1.10.1040.50">
    <property type="match status" value="1"/>
</dbReference>
<dbReference type="Gene3D" id="4.10.320.10">
    <property type="entry name" value="E3-binding domain"/>
    <property type="match status" value="1"/>
</dbReference>
<keyword evidence="8" id="KW-0670">Pyruvate</keyword>
<dbReference type="InterPro" id="IPR008927">
    <property type="entry name" value="6-PGluconate_DH-like_C_sf"/>
</dbReference>
<evidence type="ECO:0000256" key="5">
    <source>
        <dbReference type="SAM" id="MobiDB-lite"/>
    </source>
</evidence>
<evidence type="ECO:0000313" key="8">
    <source>
        <dbReference type="EMBL" id="KAF0290071.1"/>
    </source>
</evidence>
<dbReference type="Gene3D" id="2.40.50.100">
    <property type="match status" value="1"/>
</dbReference>
<dbReference type="PANTHER" id="PTHR23151:SF90">
    <property type="entry name" value="DIHYDROLIPOYLLYSINE-RESIDUE ACETYLTRANSFERASE COMPONENT OF PYRUVATE DEHYDROGENASE COMPLEX, MITOCHONDRIAL-RELATED"/>
    <property type="match status" value="1"/>
</dbReference>
<dbReference type="PANTHER" id="PTHR23151">
    <property type="entry name" value="DIHYDROLIPOAMIDE ACETYL/SUCCINYL-TRANSFERASE-RELATED"/>
    <property type="match status" value="1"/>
</dbReference>
<dbReference type="InterPro" id="IPR001078">
    <property type="entry name" value="2-oxoacid_DH_actylTfrase"/>
</dbReference>
<dbReference type="InterPro" id="IPR036625">
    <property type="entry name" value="E3-bd_dom_sf"/>
</dbReference>
<dbReference type="GO" id="GO:0045254">
    <property type="term" value="C:pyruvate dehydrogenase complex"/>
    <property type="evidence" value="ECO:0007669"/>
    <property type="project" value="InterPro"/>
</dbReference>
<organism evidence="8 9">
    <name type="scientific">Amphibalanus amphitrite</name>
    <name type="common">Striped barnacle</name>
    <name type="synonym">Balanus amphitrite</name>
    <dbReference type="NCBI Taxonomy" id="1232801"/>
    <lineage>
        <taxon>Eukaryota</taxon>
        <taxon>Metazoa</taxon>
        <taxon>Ecdysozoa</taxon>
        <taxon>Arthropoda</taxon>
        <taxon>Crustacea</taxon>
        <taxon>Multicrustacea</taxon>
        <taxon>Cirripedia</taxon>
        <taxon>Thoracica</taxon>
        <taxon>Thoracicalcarea</taxon>
        <taxon>Balanomorpha</taxon>
        <taxon>Balanoidea</taxon>
        <taxon>Balanidae</taxon>
        <taxon>Amphibalaninae</taxon>
        <taxon>Amphibalanus</taxon>
    </lineage>
</organism>
<dbReference type="CDD" id="cd06849">
    <property type="entry name" value="lipoyl_domain"/>
    <property type="match status" value="1"/>
</dbReference>
<protein>
    <recommendedName>
        <fullName evidence="4">Dihydrolipoamide acetyltransferase component of pyruvate dehydrogenase complex</fullName>
        <ecNumber evidence="4">2.3.1.-</ecNumber>
    </recommendedName>
</protein>
<dbReference type="FunFam" id="2.40.50.100:FF:000010">
    <property type="entry name" value="Acetyltransferase component of pyruvate dehydrogenase complex"/>
    <property type="match status" value="1"/>
</dbReference>
<evidence type="ECO:0000259" key="6">
    <source>
        <dbReference type="PROSITE" id="PS50968"/>
    </source>
</evidence>
<dbReference type="Pfam" id="PF00364">
    <property type="entry name" value="Biotin_lipoyl"/>
    <property type="match status" value="1"/>
</dbReference>
<feature type="compositionally biased region" description="Low complexity" evidence="5">
    <location>
        <begin position="271"/>
        <end position="289"/>
    </location>
</feature>
<dbReference type="AlphaFoldDB" id="A0A6A4VL22"/>
<evidence type="ECO:0000259" key="7">
    <source>
        <dbReference type="PROSITE" id="PS51826"/>
    </source>
</evidence>
<feature type="domain" description="Lipoyl-binding" evidence="6">
    <location>
        <begin position="86"/>
        <end position="162"/>
    </location>
</feature>
<dbReference type="SUPFAM" id="SSF48179">
    <property type="entry name" value="6-phosphogluconate dehydrogenase C-terminal domain-like"/>
    <property type="match status" value="1"/>
</dbReference>
<dbReference type="EMBL" id="VIIS01001983">
    <property type="protein sequence ID" value="KAF0290071.1"/>
    <property type="molecule type" value="Genomic_DNA"/>
</dbReference>
<evidence type="ECO:0000313" key="9">
    <source>
        <dbReference type="Proteomes" id="UP000440578"/>
    </source>
</evidence>
<keyword evidence="4" id="KW-0012">Acyltransferase</keyword>
<feature type="domain" description="Peripheral subunit-binding (PSBD)" evidence="7">
    <location>
        <begin position="219"/>
        <end position="255"/>
    </location>
</feature>
<accession>A0A6A4VL22</accession>
<keyword evidence="3" id="KW-0809">Transit peptide</keyword>
<dbReference type="Pfam" id="PF00198">
    <property type="entry name" value="2-oxoacid_dh"/>
    <property type="match status" value="1"/>
</dbReference>